<dbReference type="InterPro" id="IPR004244">
    <property type="entry name" value="Transposase_22"/>
</dbReference>
<sequence>MHHTRGNTFVVCVSVDEKNKQQARVQPPRRNRVTIDRQVSTALGLILSSLEKFSKAIDSHGQRINGLSDYSDRIVALEQCNKTIKDDNTRILDKVEDLENRSRRSNLRIVGIPEKTKAQDPVSFMSSPFAEVLGSDFFPTPPVLNRAQSDQPRRIMSATGPSVYCVLSLPQRYGTGGPETGGTTLF</sequence>
<accession>A0A9Q0IFG6</accession>
<name>A0A9Q0IFG6_9TELE</name>
<dbReference type="AlphaFoldDB" id="A0A9Q0IFG6"/>
<protein>
    <submittedName>
        <fullName evidence="1">Uncharacterized protein</fullName>
    </submittedName>
</protein>
<dbReference type="Proteomes" id="UP001148018">
    <property type="component" value="Unassembled WGS sequence"/>
</dbReference>
<dbReference type="OrthoDB" id="10059413at2759"/>
<organism evidence="1 2">
    <name type="scientific">Muraenolepis orangiensis</name>
    <name type="common">Patagonian moray cod</name>
    <dbReference type="NCBI Taxonomy" id="630683"/>
    <lineage>
        <taxon>Eukaryota</taxon>
        <taxon>Metazoa</taxon>
        <taxon>Chordata</taxon>
        <taxon>Craniata</taxon>
        <taxon>Vertebrata</taxon>
        <taxon>Euteleostomi</taxon>
        <taxon>Actinopterygii</taxon>
        <taxon>Neopterygii</taxon>
        <taxon>Teleostei</taxon>
        <taxon>Neoteleostei</taxon>
        <taxon>Acanthomorphata</taxon>
        <taxon>Zeiogadaria</taxon>
        <taxon>Gadariae</taxon>
        <taxon>Gadiformes</taxon>
        <taxon>Muraenolepidoidei</taxon>
        <taxon>Muraenolepididae</taxon>
        <taxon>Muraenolepis</taxon>
    </lineage>
</organism>
<dbReference type="PANTHER" id="PTHR11505">
    <property type="entry name" value="L1 TRANSPOSABLE ELEMENT-RELATED"/>
    <property type="match status" value="1"/>
</dbReference>
<reference evidence="1" key="1">
    <citation type="submission" date="2022-07" db="EMBL/GenBank/DDBJ databases">
        <title>Chromosome-level genome of Muraenolepis orangiensis.</title>
        <authorList>
            <person name="Kim J."/>
        </authorList>
    </citation>
    <scope>NUCLEOTIDE SEQUENCE</scope>
    <source>
        <strain evidence="1">KU_S4_2022</strain>
        <tissue evidence="1">Muscle</tissue>
    </source>
</reference>
<gene>
    <name evidence="1" type="ORF">NHX12_002669</name>
</gene>
<evidence type="ECO:0000313" key="2">
    <source>
        <dbReference type="Proteomes" id="UP001148018"/>
    </source>
</evidence>
<proteinExistence type="predicted"/>
<dbReference type="EMBL" id="JANIIK010000110">
    <property type="protein sequence ID" value="KAJ3596260.1"/>
    <property type="molecule type" value="Genomic_DNA"/>
</dbReference>
<dbReference type="Gene3D" id="3.30.70.1820">
    <property type="entry name" value="L1 transposable element, RRM domain"/>
    <property type="match status" value="1"/>
</dbReference>
<keyword evidence="2" id="KW-1185">Reference proteome</keyword>
<evidence type="ECO:0000313" key="1">
    <source>
        <dbReference type="EMBL" id="KAJ3596260.1"/>
    </source>
</evidence>
<comment type="caution">
    <text evidence="1">The sequence shown here is derived from an EMBL/GenBank/DDBJ whole genome shotgun (WGS) entry which is preliminary data.</text>
</comment>